<dbReference type="InterPro" id="IPR048433">
    <property type="entry name" value="YNCE-like_beta-prop"/>
</dbReference>
<dbReference type="RefSeq" id="WP_149850857.1">
    <property type="nucleotide sequence ID" value="NZ_VUOB01000031.1"/>
</dbReference>
<dbReference type="InterPro" id="IPR011044">
    <property type="entry name" value="Quino_amine_DH_bsu"/>
</dbReference>
<keyword evidence="6" id="KW-1185">Reference proteome</keyword>
<feature type="chain" id="PRO_5022948566" evidence="3">
    <location>
        <begin position="33"/>
        <end position="354"/>
    </location>
</feature>
<evidence type="ECO:0000259" key="4">
    <source>
        <dbReference type="Pfam" id="PF21783"/>
    </source>
</evidence>
<dbReference type="Gene3D" id="2.130.10.10">
    <property type="entry name" value="YVTN repeat-like/Quinoprotein amine dehydrogenase"/>
    <property type="match status" value="3"/>
</dbReference>
<dbReference type="OrthoDB" id="4649568at2"/>
<dbReference type="InterPro" id="IPR011964">
    <property type="entry name" value="YVTN_b-propeller_repeat"/>
</dbReference>
<keyword evidence="1 3" id="KW-0732">Signal</keyword>
<evidence type="ECO:0000256" key="1">
    <source>
        <dbReference type="ARBA" id="ARBA00022729"/>
    </source>
</evidence>
<reference evidence="5 6" key="1">
    <citation type="submission" date="2019-09" db="EMBL/GenBank/DDBJ databases">
        <title>Goodfellowia gen. nov., a new genus of the Pseudonocardineae related to Actinoalloteichus, containing Goodfellowia coeruleoviolacea gen. nov., comb. nov. gen. nov., comb. nov.</title>
        <authorList>
            <person name="Labeda D."/>
        </authorList>
    </citation>
    <scope>NUCLEOTIDE SEQUENCE [LARGE SCALE GENOMIC DNA]</scope>
    <source>
        <strain evidence="5 6">AN110305</strain>
    </source>
</reference>
<protein>
    <submittedName>
        <fullName evidence="5">YncE family protein</fullName>
    </submittedName>
</protein>
<dbReference type="InterPro" id="IPR051200">
    <property type="entry name" value="Host-pathogen_enzymatic-act"/>
</dbReference>
<dbReference type="SUPFAM" id="SSF50969">
    <property type="entry name" value="YVTN repeat-like/Quinoprotein amine dehydrogenase"/>
    <property type="match status" value="1"/>
</dbReference>
<organism evidence="5 6">
    <name type="scientific">Solihabitans fulvus</name>
    <dbReference type="NCBI Taxonomy" id="1892852"/>
    <lineage>
        <taxon>Bacteria</taxon>
        <taxon>Bacillati</taxon>
        <taxon>Actinomycetota</taxon>
        <taxon>Actinomycetes</taxon>
        <taxon>Pseudonocardiales</taxon>
        <taxon>Pseudonocardiaceae</taxon>
        <taxon>Solihabitans</taxon>
    </lineage>
</organism>
<dbReference type="InterPro" id="IPR006311">
    <property type="entry name" value="TAT_signal"/>
</dbReference>
<proteinExistence type="predicted"/>
<feature type="domain" description="YNCE-like beta-propeller" evidence="4">
    <location>
        <begin position="147"/>
        <end position="239"/>
    </location>
</feature>
<evidence type="ECO:0000313" key="6">
    <source>
        <dbReference type="Proteomes" id="UP000323454"/>
    </source>
</evidence>
<evidence type="ECO:0000256" key="2">
    <source>
        <dbReference type="SAM" id="MobiDB-lite"/>
    </source>
</evidence>
<feature type="region of interest" description="Disordered" evidence="2">
    <location>
        <begin position="62"/>
        <end position="86"/>
    </location>
</feature>
<reference evidence="5 6" key="2">
    <citation type="submission" date="2019-09" db="EMBL/GenBank/DDBJ databases">
        <authorList>
            <person name="Jin C."/>
        </authorList>
    </citation>
    <scope>NUCLEOTIDE SEQUENCE [LARGE SCALE GENOMIC DNA]</scope>
    <source>
        <strain evidence="5 6">AN110305</strain>
    </source>
</reference>
<evidence type="ECO:0000313" key="5">
    <source>
        <dbReference type="EMBL" id="KAA2261058.1"/>
    </source>
</evidence>
<dbReference type="InterPro" id="IPR015943">
    <property type="entry name" value="WD40/YVTN_repeat-like_dom_sf"/>
</dbReference>
<gene>
    <name evidence="5" type="ORF">F0L68_18500</name>
</gene>
<comment type="caution">
    <text evidence="5">The sequence shown here is derived from an EMBL/GenBank/DDBJ whole genome shotgun (WGS) entry which is preliminary data.</text>
</comment>
<dbReference type="PROSITE" id="PS51318">
    <property type="entry name" value="TAT"/>
    <property type="match status" value="1"/>
</dbReference>
<dbReference type="PANTHER" id="PTHR47197:SF3">
    <property type="entry name" value="DIHYDRO-HEME D1 DEHYDROGENASE"/>
    <property type="match status" value="1"/>
</dbReference>
<evidence type="ECO:0000256" key="3">
    <source>
        <dbReference type="SAM" id="SignalP"/>
    </source>
</evidence>
<sequence>MAADRGLSRRGLLIAVLAGAAGVAGTRLSALAAPLAAPTVPSGQAARTVTLIGHADRAGHGSITVVDTDSNTPTGSIPLRTRPNAITTSPDGRTAFVATQFAPGLTVIDTRGNTISRVDAVGGFTNSIVFTPDGAHAYVASGSRAADGVTGGVAVVDTATGAVVARIAAGLLPHQLAITPDGRRVFVADERGSDISVVDTATNAVIGTVRTGRAPLRIAMDSKGSRLFVASFNSLASYDPTTFASTGNTVLAGYPGGLALGQSGALAFVSLYTGRKTPARLTVVNTAANRVLTQVDNGNARGQLAIAPRGDKVFVVNPVDAQVSVVDTATTTQITTLPSPAATTPTCVAVTQIT</sequence>
<dbReference type="Proteomes" id="UP000323454">
    <property type="component" value="Unassembled WGS sequence"/>
</dbReference>
<name>A0A5B2XBG2_9PSEU</name>
<dbReference type="EMBL" id="VUOB01000031">
    <property type="protein sequence ID" value="KAA2261058.1"/>
    <property type="molecule type" value="Genomic_DNA"/>
</dbReference>
<dbReference type="AlphaFoldDB" id="A0A5B2XBG2"/>
<feature type="signal peptide" evidence="3">
    <location>
        <begin position="1"/>
        <end position="32"/>
    </location>
</feature>
<feature type="compositionally biased region" description="Polar residues" evidence="2">
    <location>
        <begin position="65"/>
        <end position="75"/>
    </location>
</feature>
<dbReference type="NCBIfam" id="TIGR02276">
    <property type="entry name" value="beta_rpt_yvtn"/>
    <property type="match status" value="1"/>
</dbReference>
<accession>A0A5B2XBG2</accession>
<dbReference type="Pfam" id="PF21783">
    <property type="entry name" value="YNCE"/>
    <property type="match status" value="1"/>
</dbReference>
<dbReference type="PANTHER" id="PTHR47197">
    <property type="entry name" value="PROTEIN NIRF"/>
    <property type="match status" value="1"/>
</dbReference>